<evidence type="ECO:0000313" key="3">
    <source>
        <dbReference type="Proteomes" id="UP001164472"/>
    </source>
</evidence>
<dbReference type="Pfam" id="PF13443">
    <property type="entry name" value="HTH_26"/>
    <property type="match status" value="1"/>
</dbReference>
<dbReference type="InterPro" id="IPR010982">
    <property type="entry name" value="Lambda_DNA-bd_dom_sf"/>
</dbReference>
<keyword evidence="3" id="KW-1185">Reference proteome</keyword>
<dbReference type="EMBL" id="CP101527">
    <property type="protein sequence ID" value="UZW74348.1"/>
    <property type="molecule type" value="Genomic_DNA"/>
</dbReference>
<dbReference type="Gene3D" id="1.10.260.40">
    <property type="entry name" value="lambda repressor-like DNA-binding domains"/>
    <property type="match status" value="1"/>
</dbReference>
<protein>
    <submittedName>
        <fullName evidence="2">Helix-turn-helix transcriptional regulator</fullName>
    </submittedName>
</protein>
<name>A0A9E8KNH3_9ALTE</name>
<accession>A0A9E8KNH3</accession>
<feature type="domain" description="HTH cro/C1-type" evidence="1">
    <location>
        <begin position="11"/>
        <end position="64"/>
    </location>
</feature>
<dbReference type="Proteomes" id="UP001164472">
    <property type="component" value="Chromosome"/>
</dbReference>
<gene>
    <name evidence="2" type="ORF">NNL22_15165</name>
</gene>
<dbReference type="AlphaFoldDB" id="A0A9E8KNH3"/>
<dbReference type="SMART" id="SM00530">
    <property type="entry name" value="HTH_XRE"/>
    <property type="match status" value="1"/>
</dbReference>
<dbReference type="InterPro" id="IPR001387">
    <property type="entry name" value="Cro/C1-type_HTH"/>
</dbReference>
<evidence type="ECO:0000313" key="2">
    <source>
        <dbReference type="EMBL" id="UZW74348.1"/>
    </source>
</evidence>
<reference evidence="2" key="1">
    <citation type="submission" date="2022-07" db="EMBL/GenBank/DDBJ databases">
        <title>Alkalimarinus sp. nov., isolated from gut of a Alitta virens.</title>
        <authorList>
            <person name="Yang A.I."/>
            <person name="Shin N.-R."/>
        </authorList>
    </citation>
    <scope>NUCLEOTIDE SEQUENCE</scope>
    <source>
        <strain evidence="2">FA028</strain>
    </source>
</reference>
<dbReference type="KEGG" id="asem:NNL22_15165"/>
<dbReference type="GO" id="GO:0003677">
    <property type="term" value="F:DNA binding"/>
    <property type="evidence" value="ECO:0007669"/>
    <property type="project" value="InterPro"/>
</dbReference>
<proteinExistence type="predicted"/>
<evidence type="ECO:0000259" key="1">
    <source>
        <dbReference type="PROSITE" id="PS50943"/>
    </source>
</evidence>
<organism evidence="2 3">
    <name type="scientific">Alkalimarinus sediminis</name>
    <dbReference type="NCBI Taxonomy" id="1632866"/>
    <lineage>
        <taxon>Bacteria</taxon>
        <taxon>Pseudomonadati</taxon>
        <taxon>Pseudomonadota</taxon>
        <taxon>Gammaproteobacteria</taxon>
        <taxon>Alteromonadales</taxon>
        <taxon>Alteromonadaceae</taxon>
        <taxon>Alkalimarinus</taxon>
    </lineage>
</organism>
<dbReference type="RefSeq" id="WP_251812479.1">
    <property type="nucleotide sequence ID" value="NZ_CP101527.1"/>
</dbReference>
<sequence length="249" mass="29099">MAETSSIVTTLKRELKAHGLTYKDVSKALNIAESSVKRLFADKDFSLKRLDQICQLMNMEISDLLQKMEQDKRLISQLTLEQESLLVSDHKLLLVAVCVANRWTYDDILDVYQFSEHELVRLLAALDKFKLIELQPNNRVKLLLSTDFSWIKNGPINRFFDAEVQSNFFNSRFTGPGEARLFVTGMLSRASNEIMIRRMERLAQEFRQFNEEDQELPLDERFGSSIMIAMRPWELTVFEAFRKDNSKRF</sequence>
<dbReference type="CDD" id="cd00093">
    <property type="entry name" value="HTH_XRE"/>
    <property type="match status" value="1"/>
</dbReference>
<dbReference type="SUPFAM" id="SSF47413">
    <property type="entry name" value="lambda repressor-like DNA-binding domains"/>
    <property type="match status" value="1"/>
</dbReference>
<dbReference type="PROSITE" id="PS50943">
    <property type="entry name" value="HTH_CROC1"/>
    <property type="match status" value="1"/>
</dbReference>